<dbReference type="OrthoDB" id="9901984at2"/>
<dbReference type="STRING" id="369401.SAMN05428642_105144"/>
<dbReference type="AlphaFoldDB" id="A0A1K2IQZ4"/>
<dbReference type="EMBL" id="FPKV01000005">
    <property type="protein sequence ID" value="SFZ94868.1"/>
    <property type="molecule type" value="Genomic_DNA"/>
</dbReference>
<proteinExistence type="predicted"/>
<keyword evidence="2" id="KW-1185">Reference proteome</keyword>
<organism evidence="1 2">
    <name type="scientific">Flaviramulus basaltis</name>
    <dbReference type="NCBI Taxonomy" id="369401"/>
    <lineage>
        <taxon>Bacteria</taxon>
        <taxon>Pseudomonadati</taxon>
        <taxon>Bacteroidota</taxon>
        <taxon>Flavobacteriia</taxon>
        <taxon>Flavobacteriales</taxon>
        <taxon>Flavobacteriaceae</taxon>
        <taxon>Flaviramulus</taxon>
    </lineage>
</organism>
<gene>
    <name evidence="1" type="ORF">SAMN05428642_105144</name>
</gene>
<sequence length="94" mass="11205">MIFIITITDPNENIIFKDLFLMDSELEVNTKFQFLEETEQPDETLPEFHLEIKTIREKLIKASTSSITTIQNYKEKIYDLIIEKLKENQQQNTH</sequence>
<reference evidence="1 2" key="1">
    <citation type="submission" date="2016-10" db="EMBL/GenBank/DDBJ databases">
        <authorList>
            <person name="de Groot N.N."/>
        </authorList>
    </citation>
    <scope>NUCLEOTIDE SEQUENCE [LARGE SCALE GENOMIC DNA]</scope>
    <source>
        <strain evidence="1 2">DSM 18180</strain>
    </source>
</reference>
<dbReference type="Proteomes" id="UP000182544">
    <property type="component" value="Unassembled WGS sequence"/>
</dbReference>
<protein>
    <submittedName>
        <fullName evidence="1">Uncharacterized protein</fullName>
    </submittedName>
</protein>
<dbReference type="RefSeq" id="WP_072403597.1">
    <property type="nucleotide sequence ID" value="NZ_FPKV01000005.1"/>
</dbReference>
<evidence type="ECO:0000313" key="2">
    <source>
        <dbReference type="Proteomes" id="UP000182544"/>
    </source>
</evidence>
<accession>A0A1K2IQZ4</accession>
<name>A0A1K2IQZ4_9FLAO</name>
<evidence type="ECO:0000313" key="1">
    <source>
        <dbReference type="EMBL" id="SFZ94868.1"/>
    </source>
</evidence>